<comment type="similarity">
    <text evidence="7">Belongs to the glycosyltransferase 87 family.</text>
</comment>
<dbReference type="PATRIC" id="fig|194439.7.peg.427"/>
<feature type="transmembrane region" description="Helical" evidence="8">
    <location>
        <begin position="20"/>
        <end position="39"/>
    </location>
</feature>
<evidence type="ECO:0000313" key="10">
    <source>
        <dbReference type="Proteomes" id="UP000001007"/>
    </source>
</evidence>
<proteinExistence type="inferred from homology"/>
<evidence type="ECO:0000313" key="9">
    <source>
        <dbReference type="EMBL" id="AAM71687.1"/>
    </source>
</evidence>
<keyword evidence="5 8" id="KW-1133">Transmembrane helix</keyword>
<comment type="subcellular location">
    <subcellularLocation>
        <location evidence="1">Cell membrane</location>
        <topology evidence="1">Multi-pass membrane protein</topology>
    </subcellularLocation>
</comment>
<dbReference type="AlphaFoldDB" id="Q8KF86"/>
<feature type="transmembrane region" description="Helical" evidence="8">
    <location>
        <begin position="102"/>
        <end position="132"/>
    </location>
</feature>
<feature type="transmembrane region" description="Helical" evidence="8">
    <location>
        <begin position="449"/>
        <end position="469"/>
    </location>
</feature>
<dbReference type="InterPro" id="IPR018584">
    <property type="entry name" value="GT87"/>
</dbReference>
<feature type="transmembrane region" description="Helical" evidence="8">
    <location>
        <begin position="144"/>
        <end position="169"/>
    </location>
</feature>
<feature type="transmembrane region" description="Helical" evidence="8">
    <location>
        <begin position="308"/>
        <end position="336"/>
    </location>
</feature>
<evidence type="ECO:0000256" key="2">
    <source>
        <dbReference type="ARBA" id="ARBA00022475"/>
    </source>
</evidence>
<feature type="transmembrane region" description="Helical" evidence="8">
    <location>
        <begin position="733"/>
        <end position="761"/>
    </location>
</feature>
<dbReference type="EnsemblBacteria" id="AAM71687">
    <property type="protein sequence ID" value="AAM71687"/>
    <property type="gene ID" value="CT0442"/>
</dbReference>
<reference evidence="9 10" key="1">
    <citation type="journal article" date="2002" name="Proc. Natl. Acad. Sci. U.S.A.">
        <title>The complete genome sequence of Chlorobium tepidum TLS, a photosynthetic, anaerobic, green-sulfur bacterium.</title>
        <authorList>
            <person name="Eisen J.A."/>
            <person name="Nelson K.E."/>
            <person name="Paulsen I.T."/>
            <person name="Heidelberg J.F."/>
            <person name="Wu M."/>
            <person name="Dodson R.J."/>
            <person name="Deboy R."/>
            <person name="Gwinn M.L."/>
            <person name="Nelson W.C."/>
            <person name="Haft D.H."/>
            <person name="Hickey E.K."/>
            <person name="Peterson J.D."/>
            <person name="Durkin A.S."/>
            <person name="Kolonay J.L."/>
            <person name="Yang F."/>
            <person name="Holt I."/>
            <person name="Umayam L.A."/>
            <person name="Mason T."/>
            <person name="Brenner M."/>
            <person name="Shea T.P."/>
            <person name="Parksey D."/>
            <person name="Nierman W.C."/>
            <person name="Feldblyum T.V."/>
            <person name="Hansen C.L."/>
            <person name="Craven M.B."/>
            <person name="Radune D."/>
            <person name="Vamathevan J."/>
            <person name="Khouri H."/>
            <person name="White O."/>
            <person name="Gruber T.M."/>
            <person name="Ketchum K.A."/>
            <person name="Venter J.C."/>
            <person name="Tettelin H."/>
            <person name="Bryant D.A."/>
            <person name="Fraser C.M."/>
        </authorList>
    </citation>
    <scope>NUCLEOTIDE SEQUENCE [LARGE SCALE GENOMIC DNA]</scope>
    <source>
        <strain evidence="10">ATCC 49652 / DSM 12025 / NBRC 103806 / TLS</strain>
    </source>
</reference>
<feature type="transmembrane region" description="Helical" evidence="8">
    <location>
        <begin position="781"/>
        <end position="810"/>
    </location>
</feature>
<feature type="transmembrane region" description="Helical" evidence="8">
    <location>
        <begin position="701"/>
        <end position="721"/>
    </location>
</feature>
<accession>Q8KF86</accession>
<gene>
    <name evidence="9" type="ordered locus">CT0442</name>
</gene>
<dbReference type="OrthoDB" id="8114024at2"/>
<evidence type="ECO:0000256" key="6">
    <source>
        <dbReference type="ARBA" id="ARBA00023136"/>
    </source>
</evidence>
<evidence type="ECO:0008006" key="11">
    <source>
        <dbReference type="Google" id="ProtNLM"/>
    </source>
</evidence>
<name>Q8KF86_CHLTE</name>
<evidence type="ECO:0000256" key="7">
    <source>
        <dbReference type="ARBA" id="ARBA00024033"/>
    </source>
</evidence>
<dbReference type="STRING" id="194439.CT0442"/>
<feature type="transmembrane region" description="Helical" evidence="8">
    <location>
        <begin position="568"/>
        <end position="593"/>
    </location>
</feature>
<keyword evidence="10" id="KW-1185">Reference proteome</keyword>
<protein>
    <recommendedName>
        <fullName evidence="11">DUF2029 domain-containing protein</fullName>
    </recommendedName>
</protein>
<evidence type="ECO:0000256" key="8">
    <source>
        <dbReference type="SAM" id="Phobius"/>
    </source>
</evidence>
<organism evidence="9 10">
    <name type="scientific">Chlorobaculum tepidum (strain ATCC 49652 / DSM 12025 / NBRC 103806 / TLS)</name>
    <name type="common">Chlorobium tepidum</name>
    <dbReference type="NCBI Taxonomy" id="194439"/>
    <lineage>
        <taxon>Bacteria</taxon>
        <taxon>Pseudomonadati</taxon>
        <taxon>Chlorobiota</taxon>
        <taxon>Chlorobiia</taxon>
        <taxon>Chlorobiales</taxon>
        <taxon>Chlorobiaceae</taxon>
        <taxon>Chlorobaculum</taxon>
    </lineage>
</organism>
<dbReference type="Pfam" id="PF09594">
    <property type="entry name" value="GT87"/>
    <property type="match status" value="2"/>
</dbReference>
<dbReference type="KEGG" id="cte:CT0442"/>
<dbReference type="GO" id="GO:0016758">
    <property type="term" value="F:hexosyltransferase activity"/>
    <property type="evidence" value="ECO:0007669"/>
    <property type="project" value="InterPro"/>
</dbReference>
<dbReference type="eggNOG" id="ENOG502Z9HB">
    <property type="taxonomic scope" value="Bacteria"/>
</dbReference>
<sequence>MAGNAMKTQAHWLNWKHLKVYSSLLLALFLIYGIGGVYFSKNMVDAGGHPLGLDFIAFWGASYLALAGHAQDAYNIPLLFKAQQIGVPAAKVSYPWFYPPSYFLVILPLALLPYLAAYGTFMLSTLGGYLLVFRRIIRGKTAMWCLAGFSGLWMNFFDGQNGFLTAALAGAALLNFERRPVLAGVFIGLLAIKPHLAMLFPVALLAIGAWRTLITAAVTAITFMAAGTAILGTAVLKAFLASLGDARLFMENTHLLWNKVPSVFAFLRLLGTSATWAYAVQFAVAVVAVIIVWRVWRHCRNRNLRNAVLMTATFLVSPYAFYYDLAWLAFPIAWLALDGLRNGWLRGEREVLVAAWLLPLMMVLIAAMLKVQVGPLVLGSLLWMTYRRATTASMTGAPASAAPAKISSRLYSKRCYSLANTSTMAKKSEHAAERKTMNADAHWLNRERLIFYSRIFLALFFGIGVGLVVTSKHMVTGDFVLAWAASHLALTGHALDAYSIPSLIKAQQIAEPGPQDVYGWFYPPSYYLLILPLALLPYAAAYWSFMLSTLGGYLLVFRRIIRDKTAMWCLAGFSGLWMNFFDGQNGFLTAALAGAALLNLERRPVLAGVFIGLLAIKPHLAMLFPVALLAIGAWRTLITAAVTAITFMAVGTAILGTAVLKAFLASLGDARHLCLENGSLLWSKMPSVFAFMRLLGTPVTWAYVAHFIVAVVAVIAVWRVWRNCQNRNLRGASLMTATFLVSPYVLFYDLAWLAFPIAWLALDGLRYGWQRGERAVLAAAWLLPLLMMVQIIAHLNVQVGPLVLCSLLWMTYRRATTASMTGAPASAAPAKISL</sequence>
<dbReference type="GO" id="GO:0005886">
    <property type="term" value="C:plasma membrane"/>
    <property type="evidence" value="ECO:0007669"/>
    <property type="project" value="UniProtKB-SubCell"/>
</dbReference>
<keyword evidence="4 8" id="KW-0812">Transmembrane</keyword>
<keyword evidence="2" id="KW-1003">Cell membrane</keyword>
<evidence type="ECO:0000256" key="4">
    <source>
        <dbReference type="ARBA" id="ARBA00022692"/>
    </source>
</evidence>
<keyword evidence="3" id="KW-0808">Transferase</keyword>
<dbReference type="EMBL" id="AE006470">
    <property type="protein sequence ID" value="AAM71687.1"/>
    <property type="molecule type" value="Genomic_DNA"/>
</dbReference>
<evidence type="ECO:0000256" key="5">
    <source>
        <dbReference type="ARBA" id="ARBA00022989"/>
    </source>
</evidence>
<feature type="transmembrane region" description="Helical" evidence="8">
    <location>
        <begin position="213"/>
        <end position="240"/>
    </location>
</feature>
<feature type="transmembrane region" description="Helical" evidence="8">
    <location>
        <begin position="276"/>
        <end position="296"/>
    </location>
</feature>
<feature type="transmembrane region" description="Helical" evidence="8">
    <location>
        <begin position="605"/>
        <end position="630"/>
    </location>
</feature>
<dbReference type="HOGENOM" id="CLU_340326_0_0_10"/>
<feature type="transmembrane region" description="Helical" evidence="8">
    <location>
        <begin position="356"/>
        <end position="384"/>
    </location>
</feature>
<feature type="transmembrane region" description="Helical" evidence="8">
    <location>
        <begin position="637"/>
        <end position="660"/>
    </location>
</feature>
<dbReference type="Proteomes" id="UP000001007">
    <property type="component" value="Chromosome"/>
</dbReference>
<feature type="transmembrane region" description="Helical" evidence="8">
    <location>
        <begin position="181"/>
        <end position="206"/>
    </location>
</feature>
<feature type="transmembrane region" description="Helical" evidence="8">
    <location>
        <begin position="526"/>
        <end position="556"/>
    </location>
</feature>
<keyword evidence="6 8" id="KW-0472">Membrane</keyword>
<evidence type="ECO:0000256" key="3">
    <source>
        <dbReference type="ARBA" id="ARBA00022679"/>
    </source>
</evidence>
<evidence type="ECO:0000256" key="1">
    <source>
        <dbReference type="ARBA" id="ARBA00004651"/>
    </source>
</evidence>